<reference evidence="2 3" key="1">
    <citation type="submission" date="2020-08" db="EMBL/GenBank/DDBJ databases">
        <title>Genomic Encyclopedia of Type Strains, Phase IV (KMG-IV): sequencing the most valuable type-strain genomes for metagenomic binning, comparative biology and taxonomic classification.</title>
        <authorList>
            <person name="Goeker M."/>
        </authorList>
    </citation>
    <scope>NUCLEOTIDE SEQUENCE [LARGE SCALE GENOMIC DNA]</scope>
    <source>
        <strain evidence="2 3">DSM 19612</strain>
    </source>
</reference>
<accession>A0A841PTZ0</accession>
<sequence length="213" mass="24624">MNKQQMIQKTEEWVKNKFEKDGSGHDFWHIQRVVTLAEKIAEKEGANIFTCQMAAYLHDIPDEKLVDDVEKATEEVIRFLQALGLTEDEISPIWNALKDVSFKGNHTIPQTIEGKVVQDADRLDALGAIGIARTFAYGGNKERLMHDPTRPLLDETKGYRDKNTTSVQHFYEKLFKLKDLINTETAKNIAEERHAFMKQFLDAFFKEWKGDDY</sequence>
<dbReference type="Pfam" id="PF01966">
    <property type="entry name" value="HD"/>
    <property type="match status" value="1"/>
</dbReference>
<dbReference type="InterPro" id="IPR006674">
    <property type="entry name" value="HD_domain"/>
</dbReference>
<dbReference type="AlphaFoldDB" id="A0A841PTZ0"/>
<dbReference type="Gene3D" id="1.10.472.50">
    <property type="entry name" value="HD-domain/PDEase-like"/>
    <property type="match status" value="1"/>
</dbReference>
<keyword evidence="3" id="KW-1185">Reference proteome</keyword>
<gene>
    <name evidence="2" type="ORF">HNQ94_000715</name>
</gene>
<dbReference type="PROSITE" id="PS51831">
    <property type="entry name" value="HD"/>
    <property type="match status" value="1"/>
</dbReference>
<evidence type="ECO:0000259" key="1">
    <source>
        <dbReference type="PROSITE" id="PS51831"/>
    </source>
</evidence>
<dbReference type="Gene3D" id="1.20.58.1910">
    <property type="match status" value="1"/>
</dbReference>
<proteinExistence type="predicted"/>
<evidence type="ECO:0000313" key="3">
    <source>
        <dbReference type="Proteomes" id="UP000581688"/>
    </source>
</evidence>
<feature type="domain" description="HD" evidence="1">
    <location>
        <begin position="26"/>
        <end position="126"/>
    </location>
</feature>
<dbReference type="SMART" id="SM00471">
    <property type="entry name" value="HDc"/>
    <property type="match status" value="1"/>
</dbReference>
<name>A0A841PTZ0_9BACI</name>
<dbReference type="Proteomes" id="UP000581688">
    <property type="component" value="Unassembled WGS sequence"/>
</dbReference>
<dbReference type="CDD" id="cd00077">
    <property type="entry name" value="HDc"/>
    <property type="match status" value="1"/>
</dbReference>
<dbReference type="RefSeq" id="WP_174495054.1">
    <property type="nucleotide sequence ID" value="NZ_CADDWK010000002.1"/>
</dbReference>
<dbReference type="SUPFAM" id="SSF109604">
    <property type="entry name" value="HD-domain/PDEase-like"/>
    <property type="match status" value="1"/>
</dbReference>
<dbReference type="EMBL" id="JACHGH010000002">
    <property type="protein sequence ID" value="MBB6452270.1"/>
    <property type="molecule type" value="Genomic_DNA"/>
</dbReference>
<evidence type="ECO:0000313" key="2">
    <source>
        <dbReference type="EMBL" id="MBB6452270.1"/>
    </source>
</evidence>
<dbReference type="InterPro" id="IPR003607">
    <property type="entry name" value="HD/PDEase_dom"/>
</dbReference>
<protein>
    <recommendedName>
        <fullName evidence="1">HD domain-containing protein</fullName>
    </recommendedName>
</protein>
<dbReference type="PANTHER" id="PTHR33594">
    <property type="entry name" value="SUPERFAMILY HYDROLASE, PUTATIVE (AFU_ORTHOLOGUE AFUA_1G03035)-RELATED"/>
    <property type="match status" value="1"/>
</dbReference>
<organism evidence="2 3">
    <name type="scientific">Salirhabdus euzebyi</name>
    <dbReference type="NCBI Taxonomy" id="394506"/>
    <lineage>
        <taxon>Bacteria</taxon>
        <taxon>Bacillati</taxon>
        <taxon>Bacillota</taxon>
        <taxon>Bacilli</taxon>
        <taxon>Bacillales</taxon>
        <taxon>Bacillaceae</taxon>
        <taxon>Salirhabdus</taxon>
    </lineage>
</organism>
<comment type="caution">
    <text evidence="2">The sequence shown here is derived from an EMBL/GenBank/DDBJ whole genome shotgun (WGS) entry which is preliminary data.</text>
</comment>
<dbReference type="PANTHER" id="PTHR33594:SF1">
    <property type="entry name" value="HD_PDEASE DOMAIN-CONTAINING PROTEIN"/>
    <property type="match status" value="1"/>
</dbReference>